<dbReference type="GO" id="GO:0015627">
    <property type="term" value="C:type II protein secretion system complex"/>
    <property type="evidence" value="ECO:0007669"/>
    <property type="project" value="InterPro"/>
</dbReference>
<proteinExistence type="predicted"/>
<keyword evidence="2" id="KW-0472">Membrane</keyword>
<evidence type="ECO:0008006" key="5">
    <source>
        <dbReference type="Google" id="ProtNLM"/>
    </source>
</evidence>
<dbReference type="STRING" id="1715989.NITINOP_2298"/>
<dbReference type="Proteomes" id="UP000066284">
    <property type="component" value="Chromosome 1"/>
</dbReference>
<sequence length="183" mass="20731">MMQSLQERWRQLSPRERTIVLVGGIVVGLGLLFALVVDPLLDSYDRLVRQEARKRKDLQELAALSQEYAVKRARLSQTEQRLPEAGGHFSLLAFMEEAAGTARVRDRIAGMQPQVQTLPSGYEETAVDLRLDGVQLPELLNLLVTIDQAPYDLQVRHLKIRPKFDDPVNLEATLRVLSYAKSR</sequence>
<accession>A0A0S4KXJ9</accession>
<feature type="transmembrane region" description="Helical" evidence="2">
    <location>
        <begin position="20"/>
        <end position="41"/>
    </location>
</feature>
<reference evidence="4" key="1">
    <citation type="submission" date="2015-09" db="EMBL/GenBank/DDBJ databases">
        <authorList>
            <person name="Daims H."/>
        </authorList>
    </citation>
    <scope>NUCLEOTIDE SEQUENCE [LARGE SCALE GENOMIC DNA]</scope>
</reference>
<name>A0A0S4KXJ9_9BACT</name>
<dbReference type="GO" id="GO:0015628">
    <property type="term" value="P:protein secretion by the type II secretion system"/>
    <property type="evidence" value="ECO:0007669"/>
    <property type="project" value="InterPro"/>
</dbReference>
<dbReference type="EMBL" id="LN885086">
    <property type="protein sequence ID" value="CUQ67270.1"/>
    <property type="molecule type" value="Genomic_DNA"/>
</dbReference>
<dbReference type="Pfam" id="PF04612">
    <property type="entry name" value="T2SSM"/>
    <property type="match status" value="1"/>
</dbReference>
<dbReference type="AlphaFoldDB" id="A0A0S4KXJ9"/>
<evidence type="ECO:0000256" key="1">
    <source>
        <dbReference type="SAM" id="Coils"/>
    </source>
</evidence>
<keyword evidence="2" id="KW-1133">Transmembrane helix</keyword>
<protein>
    <recommendedName>
        <fullName evidence="5">General secretion pathway protein M</fullName>
    </recommendedName>
</protein>
<organism evidence="3 4">
    <name type="scientific">Candidatus Nitrospira inopinata</name>
    <dbReference type="NCBI Taxonomy" id="1715989"/>
    <lineage>
        <taxon>Bacteria</taxon>
        <taxon>Pseudomonadati</taxon>
        <taxon>Nitrospirota</taxon>
        <taxon>Nitrospiria</taxon>
        <taxon>Nitrospirales</taxon>
        <taxon>Nitrospiraceae</taxon>
        <taxon>Nitrospira</taxon>
    </lineage>
</organism>
<evidence type="ECO:0000313" key="3">
    <source>
        <dbReference type="EMBL" id="CUQ67270.1"/>
    </source>
</evidence>
<dbReference type="OrthoDB" id="9789428at2"/>
<evidence type="ECO:0000313" key="4">
    <source>
        <dbReference type="Proteomes" id="UP000066284"/>
    </source>
</evidence>
<gene>
    <name evidence="3" type="ORF">NITINOP_2298</name>
</gene>
<dbReference type="RefSeq" id="WP_082633748.1">
    <property type="nucleotide sequence ID" value="NZ_LN885086.1"/>
</dbReference>
<keyword evidence="4" id="KW-1185">Reference proteome</keyword>
<evidence type="ECO:0000256" key="2">
    <source>
        <dbReference type="SAM" id="Phobius"/>
    </source>
</evidence>
<keyword evidence="2" id="KW-0812">Transmembrane</keyword>
<dbReference type="KEGG" id="nio:NITINOP_2298"/>
<dbReference type="InterPro" id="IPR007690">
    <property type="entry name" value="T2SS_GspM"/>
</dbReference>
<keyword evidence="1" id="KW-0175">Coiled coil</keyword>
<feature type="coiled-coil region" evidence="1">
    <location>
        <begin position="41"/>
        <end position="81"/>
    </location>
</feature>